<gene>
    <name evidence="1" type="ORF">FH715_23255</name>
</gene>
<comment type="caution">
    <text evidence="1">The sequence shown here is derived from an EMBL/GenBank/DDBJ whole genome shotgun (WGS) entry which is preliminary data.</text>
</comment>
<evidence type="ECO:0000313" key="2">
    <source>
        <dbReference type="Proteomes" id="UP000311713"/>
    </source>
</evidence>
<evidence type="ECO:0000313" key="1">
    <source>
        <dbReference type="EMBL" id="TNM26673.1"/>
    </source>
</evidence>
<dbReference type="AlphaFoldDB" id="A0A5C4UTR2"/>
<keyword evidence="2" id="KW-1185">Reference proteome</keyword>
<organism evidence="1 2">
    <name type="scientific">Streptomyces sedi</name>
    <dbReference type="NCBI Taxonomy" id="555059"/>
    <lineage>
        <taxon>Bacteria</taxon>
        <taxon>Bacillati</taxon>
        <taxon>Actinomycetota</taxon>
        <taxon>Actinomycetes</taxon>
        <taxon>Kitasatosporales</taxon>
        <taxon>Streptomycetaceae</taxon>
        <taxon>Streptomyces</taxon>
    </lineage>
</organism>
<name>A0A5C4UTR2_9ACTN</name>
<sequence>MANTAPTDPEGERAKGRVPLWLDPDDARWLSQHCGCPADAPQEERERCDRIRFRAAAALHKHGHPH</sequence>
<proteinExistence type="predicted"/>
<accession>A0A5C4UTR2</accession>
<dbReference type="OrthoDB" id="4323566at2"/>
<dbReference type="EMBL" id="VDGT01000021">
    <property type="protein sequence ID" value="TNM26673.1"/>
    <property type="molecule type" value="Genomic_DNA"/>
</dbReference>
<reference evidence="1 2" key="1">
    <citation type="submission" date="2019-06" db="EMBL/GenBank/DDBJ databases">
        <title>Draft genome of Streptomyces sedi sp. JCM16909.</title>
        <authorList>
            <person name="Klykleung N."/>
            <person name="Tanasupawat S."/>
            <person name="Kudo T."/>
            <person name="Yuki M."/>
            <person name="Ohkuma M."/>
        </authorList>
    </citation>
    <scope>NUCLEOTIDE SEQUENCE [LARGE SCALE GENOMIC DNA]</scope>
    <source>
        <strain evidence="1 2">JCM 16909</strain>
    </source>
</reference>
<dbReference type="Proteomes" id="UP000311713">
    <property type="component" value="Unassembled WGS sequence"/>
</dbReference>
<dbReference type="RefSeq" id="WP_139648508.1">
    <property type="nucleotide sequence ID" value="NZ_BAAAZS010000154.1"/>
</dbReference>
<protein>
    <submittedName>
        <fullName evidence="1">Uncharacterized protein</fullName>
    </submittedName>
</protein>